<protein>
    <recommendedName>
        <fullName evidence="3">DUF3289 domain-containing protein</fullName>
    </recommendedName>
</protein>
<gene>
    <name evidence="1" type="ORF">BG55_11470</name>
</gene>
<proteinExistence type="predicted"/>
<sequence length="280" mass="32292">MTNAIFPQTIFTTQRRFNDYGASDMRHGDLSEARLKSEFGLTTISNVIDPYSLTRFTAFDNPQSRFSGAYGGVHRGGKVSVQECARLLFKEMQITSLPFSFVGPYRHLINQMLRHFQRASGSPFNDTQLNAAYRQKIKSNYAIKNTFTVMREAITTFIDYENKGFPQEKVNDLKSAINFSVLPKFDTFLNKINGMGITVHDVHATRIDILSLDVNDTGWKASVRFTAQDHFGLDAEDIRKQKFNQFHFFRIWFVLQRFNKFGFRPFLTKMDAVIEIEGSR</sequence>
<reference evidence="1 2" key="1">
    <citation type="submission" date="2014-02" db="EMBL/GenBank/DDBJ databases">
        <title>Draft genome of Erwinia mallotivora strain BT-MARDI, a papaya dieback pathogen.</title>
        <authorList>
            <person name="Redzuan R."/>
            <person name="Abu Bakar N."/>
            <person name="Badrun R."/>
            <person name="Mohd Raih M.F."/>
            <person name="Rozano L."/>
            <person name="Mat Amin N."/>
        </authorList>
    </citation>
    <scope>NUCLEOTIDE SEQUENCE [LARGE SCALE GENOMIC DNA]</scope>
    <source>
        <strain evidence="1 2">BT-MARDI</strain>
    </source>
</reference>
<dbReference type="NCBIfam" id="TIGR03034">
    <property type="entry name" value="YPO3983 family protein"/>
    <property type="match status" value="1"/>
</dbReference>
<organism evidence="1 2">
    <name type="scientific">Erwinia mallotivora</name>
    <dbReference type="NCBI Taxonomy" id="69222"/>
    <lineage>
        <taxon>Bacteria</taxon>
        <taxon>Pseudomonadati</taxon>
        <taxon>Pseudomonadota</taxon>
        <taxon>Gammaproteobacteria</taxon>
        <taxon>Enterobacterales</taxon>
        <taxon>Erwiniaceae</taxon>
        <taxon>Erwinia</taxon>
    </lineage>
</organism>
<dbReference type="Pfam" id="PF11692">
    <property type="entry name" value="DUF3289"/>
    <property type="match status" value="1"/>
</dbReference>
<dbReference type="OrthoDB" id="612868at2"/>
<name>A0A014M0L0_9GAMM</name>
<dbReference type="InterPro" id="IPR017483">
    <property type="entry name" value="CHP03034"/>
</dbReference>
<evidence type="ECO:0008006" key="3">
    <source>
        <dbReference type="Google" id="ProtNLM"/>
    </source>
</evidence>
<dbReference type="AlphaFoldDB" id="A0A014M0L0"/>
<comment type="caution">
    <text evidence="1">The sequence shown here is derived from an EMBL/GenBank/DDBJ whole genome shotgun (WGS) entry which is preliminary data.</text>
</comment>
<evidence type="ECO:0000313" key="1">
    <source>
        <dbReference type="EMBL" id="EXU75346.1"/>
    </source>
</evidence>
<dbReference type="PATRIC" id="fig|69222.5.peg.2378"/>
<dbReference type="STRING" id="69222.BG55_11470"/>
<dbReference type="Proteomes" id="UP000019918">
    <property type="component" value="Unassembled WGS sequence"/>
</dbReference>
<accession>A0A014M0L0</accession>
<dbReference type="EMBL" id="JFHN01000046">
    <property type="protein sequence ID" value="EXU75346.1"/>
    <property type="molecule type" value="Genomic_DNA"/>
</dbReference>
<evidence type="ECO:0000313" key="2">
    <source>
        <dbReference type="Proteomes" id="UP000019918"/>
    </source>
</evidence>
<dbReference type="RefSeq" id="WP_034937459.1">
    <property type="nucleotide sequence ID" value="NZ_JFHN01000046.1"/>
</dbReference>
<keyword evidence="2" id="KW-1185">Reference proteome</keyword>